<dbReference type="Pfam" id="PF13847">
    <property type="entry name" value="Methyltransf_31"/>
    <property type="match status" value="1"/>
</dbReference>
<evidence type="ECO:0000256" key="3">
    <source>
        <dbReference type="ARBA" id="ARBA00022679"/>
    </source>
</evidence>
<organism evidence="7 8">
    <name type="scientific">Trametes cubensis</name>
    <dbReference type="NCBI Taxonomy" id="1111947"/>
    <lineage>
        <taxon>Eukaryota</taxon>
        <taxon>Fungi</taxon>
        <taxon>Dikarya</taxon>
        <taxon>Basidiomycota</taxon>
        <taxon>Agaricomycotina</taxon>
        <taxon>Agaricomycetes</taxon>
        <taxon>Polyporales</taxon>
        <taxon>Polyporaceae</taxon>
        <taxon>Trametes</taxon>
    </lineage>
</organism>
<comment type="similarity">
    <text evidence="5">Belongs to the class I-like SAM-binding methyltransferase superfamily. EFM4 family.</text>
</comment>
<comment type="function">
    <text evidence="5">S-adenosyl-L-methionine-dependent protein-lysine N-methyltransferase that mono- and dimethylates elongation factor 1-alpha at 'Lys-316'. May play a role in intracellular transport.</text>
</comment>
<dbReference type="EC" id="2.1.1.-" evidence="5"/>
<dbReference type="GO" id="GO:0032259">
    <property type="term" value="P:methylation"/>
    <property type="evidence" value="ECO:0007669"/>
    <property type="project" value="UniProtKB-KW"/>
</dbReference>
<keyword evidence="3 5" id="KW-0808">Transferase</keyword>
<accession>A0AAD7TVH2</accession>
<dbReference type="GO" id="GO:0016192">
    <property type="term" value="P:vesicle-mediated transport"/>
    <property type="evidence" value="ECO:0007669"/>
    <property type="project" value="UniProtKB-UniRule"/>
</dbReference>
<keyword evidence="8" id="KW-1185">Reference proteome</keyword>
<keyword evidence="5" id="KW-0813">Transport</keyword>
<keyword evidence="2 5" id="KW-0489">Methyltransferase</keyword>
<gene>
    <name evidence="5" type="primary">EFM4</name>
    <name evidence="7" type="ORF">ONZ51_g4629</name>
</gene>
<dbReference type="PANTHER" id="PTHR12843:SF5">
    <property type="entry name" value="EEF1A LYSINE METHYLTRANSFERASE 2"/>
    <property type="match status" value="1"/>
</dbReference>
<dbReference type="InterPro" id="IPR029063">
    <property type="entry name" value="SAM-dependent_MTases_sf"/>
</dbReference>
<evidence type="ECO:0000256" key="1">
    <source>
        <dbReference type="ARBA" id="ARBA00022490"/>
    </source>
</evidence>
<reference evidence="7" key="1">
    <citation type="submission" date="2022-11" db="EMBL/GenBank/DDBJ databases">
        <title>Genome Sequence of Cubamyces cubensis.</title>
        <authorList>
            <person name="Buettner E."/>
        </authorList>
    </citation>
    <scope>NUCLEOTIDE SEQUENCE</scope>
    <source>
        <strain evidence="7">MPL-01</strain>
    </source>
</reference>
<evidence type="ECO:0000313" key="7">
    <source>
        <dbReference type="EMBL" id="KAJ8486765.1"/>
    </source>
</evidence>
<dbReference type="CDD" id="cd02440">
    <property type="entry name" value="AdoMet_MTases"/>
    <property type="match status" value="1"/>
</dbReference>
<dbReference type="InterPro" id="IPR025714">
    <property type="entry name" value="Methyltranfer_dom"/>
</dbReference>
<dbReference type="GO" id="GO:0016279">
    <property type="term" value="F:protein-lysine N-methyltransferase activity"/>
    <property type="evidence" value="ECO:0007669"/>
    <property type="project" value="UniProtKB-UniRule"/>
</dbReference>
<dbReference type="SUPFAM" id="SSF53335">
    <property type="entry name" value="S-adenosyl-L-methionine-dependent methyltransferases"/>
    <property type="match status" value="1"/>
</dbReference>
<dbReference type="HAMAP" id="MF_03188">
    <property type="entry name" value="Methyltr_EFM4"/>
    <property type="match status" value="1"/>
</dbReference>
<feature type="domain" description="Methyltransferase" evidence="6">
    <location>
        <begin position="63"/>
        <end position="222"/>
    </location>
</feature>
<keyword evidence="4 5" id="KW-0949">S-adenosyl-L-methionine</keyword>
<keyword evidence="1 5" id="KW-0963">Cytoplasm</keyword>
<evidence type="ECO:0000256" key="5">
    <source>
        <dbReference type="HAMAP-Rule" id="MF_03188"/>
    </source>
</evidence>
<dbReference type="EMBL" id="JAPEVG010000091">
    <property type="protein sequence ID" value="KAJ8486765.1"/>
    <property type="molecule type" value="Genomic_DNA"/>
</dbReference>
<dbReference type="GO" id="GO:0005737">
    <property type="term" value="C:cytoplasm"/>
    <property type="evidence" value="ECO:0007669"/>
    <property type="project" value="UniProtKB-SubCell"/>
</dbReference>
<evidence type="ECO:0000256" key="2">
    <source>
        <dbReference type="ARBA" id="ARBA00022603"/>
    </source>
</evidence>
<proteinExistence type="inferred from homology"/>
<dbReference type="InterPro" id="IPR026635">
    <property type="entry name" value="Efm4/METTL10"/>
</dbReference>
<dbReference type="Gene3D" id="3.40.50.150">
    <property type="entry name" value="Vaccinia Virus protein VP39"/>
    <property type="match status" value="1"/>
</dbReference>
<name>A0AAD7TVH2_9APHY</name>
<dbReference type="PANTHER" id="PTHR12843">
    <property type="entry name" value="PROTEIN-LYSINE N-METHYLTRANSFERASE METTL10"/>
    <property type="match status" value="1"/>
</dbReference>
<sequence>MSSSDLPPSKLGTKEHWDEVYSSELANFAEIGDEGEVWFGEDSVEKMVDWALENIPTDPAPYILEVGAGNGNLLFALCEAGYAPEYMCGVDYSADAVKLAQTIGKSKAASASSEDDDAEEATKPSPLSKADKITFAACDFLQDEVPRLEGMESGVAVWDLVLDKGTFDAIALAEKDENGRSPADSYPARIGRVVKPGGFFLITSCNFTEEELKAKLANKETGLKYHSRIPWPTFSFGGQSGNVYSSVAFRKE</sequence>
<comment type="subcellular location">
    <subcellularLocation>
        <location evidence="5">Cytoplasm</location>
    </subcellularLocation>
</comment>
<dbReference type="Proteomes" id="UP001215151">
    <property type="component" value="Unassembled WGS sequence"/>
</dbReference>
<evidence type="ECO:0000259" key="6">
    <source>
        <dbReference type="Pfam" id="PF13847"/>
    </source>
</evidence>
<evidence type="ECO:0000313" key="8">
    <source>
        <dbReference type="Proteomes" id="UP001215151"/>
    </source>
</evidence>
<evidence type="ECO:0000256" key="4">
    <source>
        <dbReference type="ARBA" id="ARBA00022691"/>
    </source>
</evidence>
<comment type="caution">
    <text evidence="7">The sequence shown here is derived from an EMBL/GenBank/DDBJ whole genome shotgun (WGS) entry which is preliminary data.</text>
</comment>
<protein>
    <recommendedName>
        <fullName evidence="5">Protein-lysine N-methyltransferase EFM4</fullName>
        <ecNumber evidence="5">2.1.1.-</ecNumber>
    </recommendedName>
    <alternativeName>
        <fullName evidence="5">Elongation factor methyltransferase 4</fullName>
    </alternativeName>
</protein>
<dbReference type="AlphaFoldDB" id="A0AAD7TVH2"/>